<sequence length="344" mass="40437">MSKRLAGLAAESSATGAAYRAVGQYLATVAHYAHRIRDASEAEVEDVHQLRVFTRRTVAALRVFEKFLPEKSVRKLKRRLAGLRRSAGDARDLDVMILDLEKLTQEVTDVESYTLEVLSERSTNERVTAYEKLRKALAELEEKGFWRWCEKQFGDFPKQPSKQTLGQLAKHSLRDDVSELYRRERRAHEHQEDFEELHRVRIAGKGFRYALELFEGCFEPTDQEKLYAPVKKMQDYLGAVNDDHTFLIRFERLAEQIDQKKRKERTDEDKRFKRGLTRLIERYRQRLEDDAKAFDEYWALEMGDQYRQVFRQIVERRGTNGVKHPAREKSSPKQRAGRPREVLS</sequence>
<proteinExistence type="predicted"/>
<evidence type="ECO:0000313" key="3">
    <source>
        <dbReference type="EMBL" id="QDU61123.1"/>
    </source>
</evidence>
<dbReference type="AlphaFoldDB" id="A0A518B2B1"/>
<evidence type="ECO:0000313" key="4">
    <source>
        <dbReference type="Proteomes" id="UP000317093"/>
    </source>
</evidence>
<dbReference type="SMART" id="SM00880">
    <property type="entry name" value="CHAD"/>
    <property type="match status" value="1"/>
</dbReference>
<dbReference type="Proteomes" id="UP000317093">
    <property type="component" value="Chromosome"/>
</dbReference>
<evidence type="ECO:0000259" key="2">
    <source>
        <dbReference type="PROSITE" id="PS51708"/>
    </source>
</evidence>
<dbReference type="Pfam" id="PF05235">
    <property type="entry name" value="CHAD"/>
    <property type="match status" value="1"/>
</dbReference>
<feature type="region of interest" description="Disordered" evidence="1">
    <location>
        <begin position="317"/>
        <end position="344"/>
    </location>
</feature>
<dbReference type="KEGG" id="knv:Pan216_19770"/>
<gene>
    <name evidence="3" type="ORF">Pan216_19770</name>
</gene>
<dbReference type="PROSITE" id="PS51708">
    <property type="entry name" value="CHAD"/>
    <property type="match status" value="1"/>
</dbReference>
<protein>
    <submittedName>
        <fullName evidence="3">CHAD domain protein</fullName>
    </submittedName>
</protein>
<dbReference type="OrthoDB" id="250924at2"/>
<dbReference type="Gene3D" id="1.40.20.10">
    <property type="entry name" value="CHAD domain"/>
    <property type="match status" value="1"/>
</dbReference>
<evidence type="ECO:0000256" key="1">
    <source>
        <dbReference type="SAM" id="MobiDB-lite"/>
    </source>
</evidence>
<reference evidence="3 4" key="1">
    <citation type="submission" date="2019-02" db="EMBL/GenBank/DDBJ databases">
        <title>Deep-cultivation of Planctomycetes and their phenomic and genomic characterization uncovers novel biology.</title>
        <authorList>
            <person name="Wiegand S."/>
            <person name="Jogler M."/>
            <person name="Boedeker C."/>
            <person name="Pinto D."/>
            <person name="Vollmers J."/>
            <person name="Rivas-Marin E."/>
            <person name="Kohn T."/>
            <person name="Peeters S.H."/>
            <person name="Heuer A."/>
            <person name="Rast P."/>
            <person name="Oberbeckmann S."/>
            <person name="Bunk B."/>
            <person name="Jeske O."/>
            <person name="Meyerdierks A."/>
            <person name="Storesund J.E."/>
            <person name="Kallscheuer N."/>
            <person name="Luecker S."/>
            <person name="Lage O.M."/>
            <person name="Pohl T."/>
            <person name="Merkel B.J."/>
            <person name="Hornburger P."/>
            <person name="Mueller R.-W."/>
            <person name="Bruemmer F."/>
            <person name="Labrenz M."/>
            <person name="Spormann A.M."/>
            <person name="Op den Camp H."/>
            <person name="Overmann J."/>
            <person name="Amann R."/>
            <person name="Jetten M.S.M."/>
            <person name="Mascher T."/>
            <person name="Medema M.H."/>
            <person name="Devos D.P."/>
            <person name="Kaster A.-K."/>
            <person name="Ovreas L."/>
            <person name="Rohde M."/>
            <person name="Galperin M.Y."/>
            <person name="Jogler C."/>
        </authorList>
    </citation>
    <scope>NUCLEOTIDE SEQUENCE [LARGE SCALE GENOMIC DNA]</scope>
    <source>
        <strain evidence="3 4">Pan216</strain>
    </source>
</reference>
<dbReference type="PANTHER" id="PTHR39339:SF1">
    <property type="entry name" value="CHAD DOMAIN-CONTAINING PROTEIN"/>
    <property type="match status" value="1"/>
</dbReference>
<name>A0A518B2B1_9BACT</name>
<dbReference type="EMBL" id="CP036279">
    <property type="protein sequence ID" value="QDU61123.1"/>
    <property type="molecule type" value="Genomic_DNA"/>
</dbReference>
<dbReference type="InterPro" id="IPR038186">
    <property type="entry name" value="CHAD_dom_sf"/>
</dbReference>
<organism evidence="3 4">
    <name type="scientific">Kolteria novifilia</name>
    <dbReference type="NCBI Taxonomy" id="2527975"/>
    <lineage>
        <taxon>Bacteria</taxon>
        <taxon>Pseudomonadati</taxon>
        <taxon>Planctomycetota</taxon>
        <taxon>Planctomycetia</taxon>
        <taxon>Kolteriales</taxon>
        <taxon>Kolteriaceae</taxon>
        <taxon>Kolteria</taxon>
    </lineage>
</organism>
<dbReference type="InterPro" id="IPR007899">
    <property type="entry name" value="CHAD_dom"/>
</dbReference>
<dbReference type="RefSeq" id="WP_145257757.1">
    <property type="nucleotide sequence ID" value="NZ_CP036279.1"/>
</dbReference>
<feature type="domain" description="CHAD" evidence="2">
    <location>
        <begin position="11"/>
        <end position="299"/>
    </location>
</feature>
<dbReference type="PANTHER" id="PTHR39339">
    <property type="entry name" value="SLR1444 PROTEIN"/>
    <property type="match status" value="1"/>
</dbReference>
<accession>A0A518B2B1</accession>
<keyword evidence="4" id="KW-1185">Reference proteome</keyword>